<dbReference type="PANTHER" id="PTHR11606:SF13">
    <property type="entry name" value="GLUTAMATE DEHYDROGENASE 1, MITOCHONDRIAL"/>
    <property type="match status" value="1"/>
</dbReference>
<dbReference type="InterPro" id="IPR006095">
    <property type="entry name" value="Glu/Leu/Phe/Val/Trp_DH"/>
</dbReference>
<evidence type="ECO:0000259" key="6">
    <source>
        <dbReference type="SMART" id="SM00839"/>
    </source>
</evidence>
<comment type="caution">
    <text evidence="7">The sequence shown here is derived from an EMBL/GenBank/DDBJ whole genome shotgun (WGS) entry which is preliminary data.</text>
</comment>
<dbReference type="InterPro" id="IPR006096">
    <property type="entry name" value="Glu/Leu/Phe/Val/Trp_DH_C"/>
</dbReference>
<gene>
    <name evidence="7" type="ORF">OB960_09710</name>
</gene>
<dbReference type="Gene3D" id="3.40.50.10860">
    <property type="entry name" value="Leucine Dehydrogenase, chain A, domain 1"/>
    <property type="match status" value="1"/>
</dbReference>
<evidence type="ECO:0000256" key="3">
    <source>
        <dbReference type="ARBA" id="ARBA00023002"/>
    </source>
</evidence>
<dbReference type="SUPFAM" id="SSF53223">
    <property type="entry name" value="Aminoacid dehydrogenase-like, N-terminal domain"/>
    <property type="match status" value="1"/>
</dbReference>
<dbReference type="AlphaFoldDB" id="A0AAP2YY46"/>
<dbReference type="SMART" id="SM00839">
    <property type="entry name" value="ELFV_dehydrog"/>
    <property type="match status" value="1"/>
</dbReference>
<dbReference type="Gene3D" id="3.40.50.720">
    <property type="entry name" value="NAD(P)-binding Rossmann-like Domain"/>
    <property type="match status" value="1"/>
</dbReference>
<comment type="subunit">
    <text evidence="2">Homohexamer.</text>
</comment>
<dbReference type="RefSeq" id="WP_338003506.1">
    <property type="nucleotide sequence ID" value="NZ_JAOPKA010000005.1"/>
</dbReference>
<evidence type="ECO:0000256" key="2">
    <source>
        <dbReference type="ARBA" id="ARBA00011643"/>
    </source>
</evidence>
<name>A0AAP2YY46_9EURY</name>
<dbReference type="InterPro" id="IPR036291">
    <property type="entry name" value="NAD(P)-bd_dom_sf"/>
</dbReference>
<protein>
    <recommendedName>
        <fullName evidence="4">Glutamate dehydrogenase</fullName>
    </recommendedName>
</protein>
<dbReference type="InterPro" id="IPR014362">
    <property type="entry name" value="Glu_DH"/>
</dbReference>
<feature type="domain" description="Glutamate/phenylalanine/leucine/valine/L-tryptophan dehydrogenase C-terminal" evidence="6">
    <location>
        <begin position="193"/>
        <end position="421"/>
    </location>
</feature>
<proteinExistence type="inferred from homology"/>
<dbReference type="SUPFAM" id="SSF51735">
    <property type="entry name" value="NAD(P)-binding Rossmann-fold domains"/>
    <property type="match status" value="1"/>
</dbReference>
<dbReference type="PRINTS" id="PR00082">
    <property type="entry name" value="GLFDHDRGNASE"/>
</dbReference>
<organism evidence="7 8">
    <name type="scientific">Natronoglomus mannanivorans</name>
    <dbReference type="NCBI Taxonomy" id="2979990"/>
    <lineage>
        <taxon>Archaea</taxon>
        <taxon>Methanobacteriati</taxon>
        <taxon>Methanobacteriota</taxon>
        <taxon>Stenosarchaea group</taxon>
        <taxon>Halobacteria</taxon>
        <taxon>Halobacteriales</taxon>
        <taxon>Natrialbaceae</taxon>
        <taxon>Natronoglomus</taxon>
    </lineage>
</organism>
<dbReference type="PIRSF" id="PIRSF000185">
    <property type="entry name" value="Glu_DH"/>
    <property type="match status" value="1"/>
</dbReference>
<dbReference type="PANTHER" id="PTHR11606">
    <property type="entry name" value="GLUTAMATE DEHYDROGENASE"/>
    <property type="match status" value="1"/>
</dbReference>
<evidence type="ECO:0000256" key="5">
    <source>
        <dbReference type="RuleBase" id="RU004417"/>
    </source>
</evidence>
<dbReference type="Pfam" id="PF00208">
    <property type="entry name" value="ELFV_dehydrog"/>
    <property type="match status" value="1"/>
</dbReference>
<dbReference type="EMBL" id="JAOPKA010000005">
    <property type="protein sequence ID" value="MCU4741671.1"/>
    <property type="molecule type" value="Genomic_DNA"/>
</dbReference>
<evidence type="ECO:0000256" key="1">
    <source>
        <dbReference type="ARBA" id="ARBA00006382"/>
    </source>
</evidence>
<dbReference type="InterPro" id="IPR046346">
    <property type="entry name" value="Aminoacid_DH-like_N_sf"/>
</dbReference>
<comment type="similarity">
    <text evidence="1 4 5">Belongs to the Glu/Leu/Phe/Val dehydrogenases family.</text>
</comment>
<dbReference type="GO" id="GO:0006538">
    <property type="term" value="P:L-glutamate catabolic process"/>
    <property type="evidence" value="ECO:0007669"/>
    <property type="project" value="TreeGrafter"/>
</dbReference>
<dbReference type="Pfam" id="PF02812">
    <property type="entry name" value="ELFV_dehydrog_N"/>
    <property type="match status" value="1"/>
</dbReference>
<sequence length="421" mass="44410">MTTPPATPIEQSLDQHLDAPRTFLAAAACSLSDDHDLERRLATPRHSQRVAIELEREDGSDGIVDGFRVRHDDARGPFLGPLRCQPGLDTKDCAGLATAQTVTAAIADVPFGGAAGGLAVDPSTLSRDERDRLVRQFAERIDGLGPDDDVFTPGAGTDGRTMAQFVDRVADRVDGPHRATVTGKPPAIGGLEGISHAAGHSTALVTQDVFEEDHGRSLANATVAVAGCGPAATTAARLLERQGATVVAWCSSHGGLASADGLDVAAAVDSVRQPGELTTADGTMTGTENVLERDVDVLVLASPDVPLTARRAKTVGASLIVEGTHAVVTPDGQRQLDDRPVTVVPDVLATAGSVVAAHLEWVQSTGRDRWGEARLRNELGYALLEAVDDVRERRDRDELSWREAAYGLALARLDDAHEVIR</sequence>
<keyword evidence="3 4" id="KW-0560">Oxidoreductase</keyword>
<dbReference type="GO" id="GO:0004352">
    <property type="term" value="F:glutamate dehydrogenase (NAD+) activity"/>
    <property type="evidence" value="ECO:0007669"/>
    <property type="project" value="TreeGrafter"/>
</dbReference>
<evidence type="ECO:0000313" key="7">
    <source>
        <dbReference type="EMBL" id="MCU4741671.1"/>
    </source>
</evidence>
<evidence type="ECO:0000256" key="4">
    <source>
        <dbReference type="PIRNR" id="PIRNR000185"/>
    </source>
</evidence>
<dbReference type="InterPro" id="IPR006097">
    <property type="entry name" value="Glu/Leu/Phe/Val/Trp_DH_dimer"/>
</dbReference>
<evidence type="ECO:0000313" key="8">
    <source>
        <dbReference type="Proteomes" id="UP001321018"/>
    </source>
</evidence>
<dbReference type="Proteomes" id="UP001321018">
    <property type="component" value="Unassembled WGS sequence"/>
</dbReference>
<reference evidence="7" key="1">
    <citation type="submission" date="2022-09" db="EMBL/GenBank/DDBJ databases">
        <title>Enrichment on poylsaccharides allowed isolation of novel metabolic and taxonomic groups of Haloarchaea.</title>
        <authorList>
            <person name="Sorokin D.Y."/>
            <person name="Elcheninov A.G."/>
            <person name="Khizhniak T.V."/>
            <person name="Kolganova T.V."/>
            <person name="Kublanov I.V."/>
        </authorList>
    </citation>
    <scope>NUCLEOTIDE SEQUENCE</scope>
    <source>
        <strain evidence="7">AArc-xg1-1</strain>
    </source>
</reference>
<accession>A0AAP2YY46</accession>